<dbReference type="InterPro" id="IPR013657">
    <property type="entry name" value="SCL35B1-4/HUT1"/>
</dbReference>
<protein>
    <recommendedName>
        <fullName evidence="9">UDP-galactose transporter homolog 1</fullName>
    </recommendedName>
</protein>
<evidence type="ECO:0000256" key="5">
    <source>
        <dbReference type="ARBA" id="ARBA00022692"/>
    </source>
</evidence>
<dbReference type="EMBL" id="AMKT01000037">
    <property type="protein sequence ID" value="OXG23067.1"/>
    <property type="molecule type" value="Genomic_DNA"/>
</dbReference>
<accession>A0A854QDM8</accession>
<dbReference type="Pfam" id="PF08449">
    <property type="entry name" value="UAA"/>
    <property type="match status" value="1"/>
</dbReference>
<dbReference type="Proteomes" id="UP000199727">
    <property type="component" value="Unassembled WGS sequence"/>
</dbReference>
<keyword evidence="7 11" id="KW-1133">Transmembrane helix</keyword>
<dbReference type="GO" id="GO:0000139">
    <property type="term" value="C:Golgi membrane"/>
    <property type="evidence" value="ECO:0007669"/>
    <property type="project" value="TreeGrafter"/>
</dbReference>
<evidence type="ECO:0000313" key="13">
    <source>
        <dbReference type="Proteomes" id="UP000199727"/>
    </source>
</evidence>
<comment type="similarity">
    <text evidence="2">Belongs to the nucleotide-sugar transporter family. SLC35B subfamily.</text>
</comment>
<comment type="subcellular location">
    <subcellularLocation>
        <location evidence="1">Endoplasmic reticulum membrane</location>
        <topology evidence="1">Multi-pass membrane protein</topology>
    </subcellularLocation>
</comment>
<feature type="transmembrane region" description="Helical" evidence="11">
    <location>
        <begin position="381"/>
        <end position="400"/>
    </location>
</feature>
<proteinExistence type="inferred from homology"/>
<evidence type="ECO:0000256" key="1">
    <source>
        <dbReference type="ARBA" id="ARBA00004477"/>
    </source>
</evidence>
<feature type="transmembrane region" description="Helical" evidence="11">
    <location>
        <begin position="139"/>
        <end position="158"/>
    </location>
</feature>
<evidence type="ECO:0000256" key="9">
    <source>
        <dbReference type="ARBA" id="ARBA00041103"/>
    </source>
</evidence>
<keyword evidence="5 11" id="KW-0812">Transmembrane</keyword>
<evidence type="ECO:0000256" key="4">
    <source>
        <dbReference type="ARBA" id="ARBA00022597"/>
    </source>
</evidence>
<evidence type="ECO:0000256" key="2">
    <source>
        <dbReference type="ARBA" id="ARBA00010694"/>
    </source>
</evidence>
<evidence type="ECO:0000256" key="8">
    <source>
        <dbReference type="ARBA" id="ARBA00023136"/>
    </source>
</evidence>
<feature type="transmembrane region" description="Helical" evidence="11">
    <location>
        <begin position="164"/>
        <end position="185"/>
    </location>
</feature>
<keyword evidence="3" id="KW-0813">Transport</keyword>
<keyword evidence="4" id="KW-0762">Sugar transport</keyword>
<feature type="transmembrane region" description="Helical" evidence="11">
    <location>
        <begin position="355"/>
        <end position="375"/>
    </location>
</feature>
<evidence type="ECO:0000256" key="11">
    <source>
        <dbReference type="SAM" id="Phobius"/>
    </source>
</evidence>
<organism evidence="12 13">
    <name type="scientific">Cryptococcus neoformans Tu259-1</name>
    <dbReference type="NCBI Taxonomy" id="1230072"/>
    <lineage>
        <taxon>Eukaryota</taxon>
        <taxon>Fungi</taxon>
        <taxon>Dikarya</taxon>
        <taxon>Basidiomycota</taxon>
        <taxon>Agaricomycotina</taxon>
        <taxon>Tremellomycetes</taxon>
        <taxon>Tremellales</taxon>
        <taxon>Cryptococcaceae</taxon>
        <taxon>Cryptococcus</taxon>
        <taxon>Cryptococcus neoformans species complex</taxon>
    </lineage>
</organism>
<evidence type="ECO:0000256" key="6">
    <source>
        <dbReference type="ARBA" id="ARBA00022824"/>
    </source>
</evidence>
<feature type="transmembrane region" description="Helical" evidence="11">
    <location>
        <begin position="330"/>
        <end position="348"/>
    </location>
</feature>
<dbReference type="PANTHER" id="PTHR10778">
    <property type="entry name" value="SOLUTE CARRIER FAMILY 35 MEMBER B"/>
    <property type="match status" value="1"/>
</dbReference>
<dbReference type="InterPro" id="IPR037185">
    <property type="entry name" value="EmrE-like"/>
</dbReference>
<feature type="transmembrane region" description="Helical" evidence="11">
    <location>
        <begin position="226"/>
        <end position="243"/>
    </location>
</feature>
<evidence type="ECO:0000256" key="7">
    <source>
        <dbReference type="ARBA" id="ARBA00022989"/>
    </source>
</evidence>
<dbReference type="GO" id="GO:0005789">
    <property type="term" value="C:endoplasmic reticulum membrane"/>
    <property type="evidence" value="ECO:0007669"/>
    <property type="project" value="UniProtKB-SubCell"/>
</dbReference>
<feature type="transmembrane region" description="Helical" evidence="11">
    <location>
        <begin position="58"/>
        <end position="78"/>
    </location>
</feature>
<dbReference type="PANTHER" id="PTHR10778:SF10">
    <property type="entry name" value="SOLUTE CARRIER FAMILY 35 MEMBER B1"/>
    <property type="match status" value="1"/>
</dbReference>
<feature type="transmembrane region" description="Helical" evidence="11">
    <location>
        <begin position="197"/>
        <end position="214"/>
    </location>
</feature>
<keyword evidence="8 11" id="KW-0472">Membrane</keyword>
<keyword evidence="6" id="KW-0256">Endoplasmic reticulum</keyword>
<name>A0A854QDM8_CRYNE</name>
<evidence type="ECO:0000256" key="10">
    <source>
        <dbReference type="SAM" id="MobiDB-lite"/>
    </source>
</evidence>
<evidence type="ECO:0000256" key="3">
    <source>
        <dbReference type="ARBA" id="ARBA00022448"/>
    </source>
</evidence>
<dbReference type="SUPFAM" id="SSF103481">
    <property type="entry name" value="Multidrug resistance efflux transporter EmrE"/>
    <property type="match status" value="2"/>
</dbReference>
<feature type="transmembrane region" description="Helical" evidence="11">
    <location>
        <begin position="264"/>
        <end position="282"/>
    </location>
</feature>
<sequence length="412" mass="45034">MGVLRLAVCISGVYAAFLLWAIAQERLSKPFPSVHPHPHQQPHSPSDPPSGNKFPSPLFLNFAQAVASSLSALCYLSFKSWREGWKGRGLGQVLGLKEVFGKSQTALNGDAKANEEVSELNEKTKEVAKKAPKPPKKSLLALLVQVSVFQTIASPIGFLALRHISYPTMVLGKSCKLIPVLLLNVLLYRRKFSPHKYIVVALVTVGISMFMLFAETSKKKKGGSDSMWGLVLLLVNLFIDGLTNSTQDQIFSSYPSYTGQQMMFTMALTTQIILLPLLILPLPTNPLSLFAHLPPPLGSSVPTSTLSFSPPAALESISFLLSHPSALPPLFAYALLGGLGQLFIFETIQQFGSLTLVMVTVTRKLFTMLLSVVVFEHRLTRGQWMGVGVVFAGIGVEAGMKRREVMKRAKKD</sequence>
<dbReference type="OrthoDB" id="1601at2759"/>
<comment type="caution">
    <text evidence="12">The sequence shown here is derived from an EMBL/GenBank/DDBJ whole genome shotgun (WGS) entry which is preliminary data.</text>
</comment>
<reference evidence="12 13" key="1">
    <citation type="submission" date="2017-06" db="EMBL/GenBank/DDBJ databases">
        <title>Global population genomics of the pathogenic fungus Cryptococcus neoformans var. grubii.</title>
        <authorList>
            <person name="Cuomo C."/>
            <person name="Litvintseva A."/>
            <person name="Chen Y."/>
            <person name="Young S."/>
            <person name="Zeng Q."/>
            <person name="Chapman S."/>
            <person name="Gujja S."/>
            <person name="Saif S."/>
            <person name="Birren B."/>
        </authorList>
    </citation>
    <scope>NUCLEOTIDE SEQUENCE [LARGE SCALE GENOMIC DNA]</scope>
    <source>
        <strain evidence="12 13">Tu259-1</strain>
    </source>
</reference>
<dbReference type="GO" id="GO:0005460">
    <property type="term" value="F:UDP-glucose transmembrane transporter activity"/>
    <property type="evidence" value="ECO:0007669"/>
    <property type="project" value="TreeGrafter"/>
</dbReference>
<evidence type="ECO:0000313" key="12">
    <source>
        <dbReference type="EMBL" id="OXG23067.1"/>
    </source>
</evidence>
<dbReference type="AlphaFoldDB" id="A0A854QDM8"/>
<feature type="region of interest" description="Disordered" evidence="10">
    <location>
        <begin position="31"/>
        <end position="51"/>
    </location>
</feature>
<dbReference type="GO" id="GO:0005459">
    <property type="term" value="F:UDP-galactose transmembrane transporter activity"/>
    <property type="evidence" value="ECO:0007669"/>
    <property type="project" value="TreeGrafter"/>
</dbReference>
<gene>
    <name evidence="12" type="ORF">C361_02833</name>
</gene>